<dbReference type="InterPro" id="IPR025979">
    <property type="entry name" value="ChrR-like_cupin_dom"/>
</dbReference>
<proteinExistence type="predicted"/>
<dbReference type="PANTHER" id="PTHR40112:SF1">
    <property type="entry name" value="H2HPP ISOMERASE"/>
    <property type="match status" value="1"/>
</dbReference>
<dbReference type="InterPro" id="IPR011051">
    <property type="entry name" value="RmlC_Cupin_sf"/>
</dbReference>
<dbReference type="Pfam" id="PF12973">
    <property type="entry name" value="Cupin_7"/>
    <property type="match status" value="1"/>
</dbReference>
<accession>A0A382HV99</accession>
<dbReference type="Gene3D" id="2.60.120.10">
    <property type="entry name" value="Jelly Rolls"/>
    <property type="match status" value="1"/>
</dbReference>
<dbReference type="InterPro" id="IPR052535">
    <property type="entry name" value="Bacilysin_H2HPP_isomerase"/>
</dbReference>
<feature type="domain" description="ChrR-like cupin" evidence="1">
    <location>
        <begin position="17"/>
        <end position="111"/>
    </location>
</feature>
<dbReference type="SUPFAM" id="SSF51182">
    <property type="entry name" value="RmlC-like cupins"/>
    <property type="match status" value="1"/>
</dbReference>
<evidence type="ECO:0000259" key="1">
    <source>
        <dbReference type="Pfam" id="PF12973"/>
    </source>
</evidence>
<protein>
    <recommendedName>
        <fullName evidence="1">ChrR-like cupin domain-containing protein</fullName>
    </recommendedName>
</protein>
<dbReference type="AlphaFoldDB" id="A0A382HV99"/>
<sequence>MSIQTAEKTTDPALASHYIRSADVDWEPMSGFEGVEMKVLYQDENTGLFTGLFRLAPGATIPFHEHTDVEQTYILEGTFQDEDGVAKPGDFIWRPAGNRHTAHSPDGCTILGMFLKPNKFL</sequence>
<gene>
    <name evidence="2" type="ORF">METZ01_LOCUS244064</name>
</gene>
<name>A0A382HV99_9ZZZZ</name>
<reference evidence="2" key="1">
    <citation type="submission" date="2018-05" db="EMBL/GenBank/DDBJ databases">
        <authorList>
            <person name="Lanie J.A."/>
            <person name="Ng W.-L."/>
            <person name="Kazmierczak K.M."/>
            <person name="Andrzejewski T.M."/>
            <person name="Davidsen T.M."/>
            <person name="Wayne K.J."/>
            <person name="Tettelin H."/>
            <person name="Glass J.I."/>
            <person name="Rusch D."/>
            <person name="Podicherti R."/>
            <person name="Tsui H.-C.T."/>
            <person name="Winkler M.E."/>
        </authorList>
    </citation>
    <scope>NUCLEOTIDE SEQUENCE</scope>
</reference>
<dbReference type="CDD" id="cd02237">
    <property type="entry name" value="cupin_DAD_ChrR"/>
    <property type="match status" value="1"/>
</dbReference>
<dbReference type="PANTHER" id="PTHR40112">
    <property type="entry name" value="H2HPP ISOMERASE"/>
    <property type="match status" value="1"/>
</dbReference>
<dbReference type="InterPro" id="IPR014710">
    <property type="entry name" value="RmlC-like_jellyroll"/>
</dbReference>
<dbReference type="EMBL" id="UINC01063504">
    <property type="protein sequence ID" value="SVB91210.1"/>
    <property type="molecule type" value="Genomic_DNA"/>
</dbReference>
<organism evidence="2">
    <name type="scientific">marine metagenome</name>
    <dbReference type="NCBI Taxonomy" id="408172"/>
    <lineage>
        <taxon>unclassified sequences</taxon>
        <taxon>metagenomes</taxon>
        <taxon>ecological metagenomes</taxon>
    </lineage>
</organism>
<evidence type="ECO:0000313" key="2">
    <source>
        <dbReference type="EMBL" id="SVB91210.1"/>
    </source>
</evidence>